<feature type="compositionally biased region" description="Polar residues" evidence="8">
    <location>
        <begin position="658"/>
        <end position="674"/>
    </location>
</feature>
<feature type="compositionally biased region" description="Polar residues" evidence="8">
    <location>
        <begin position="690"/>
        <end position="707"/>
    </location>
</feature>
<sequence>MCGIIALIQANPSSSAAVDLHEALYLLQHRGQDAAGIATCAAGGRIYQLKSNGMAAKVFNDGARVADLPGSMGIGHLRYPTAGSSANAEAQPFYVNSPYGICLAHNGNLINAPELKRHLDLEAHRHINTDSDSELMLNIFADELSETKKARVNCEDLFSSLTRMYERCEGGWACTAMLAGFGLLGFRDSYGIRPLVLGSRRALEGEGTDYMMASESVALQQLGFTNIRDVQPGEAVILPKGREPVFRQVAPKKAYTPDIFEYVYFARPDTVIDGISVYRSRQRMGDRLAARILNVLGPDVVKDIDVVIPIPETSTTSAAAVARYLDKPYCQGFVKNRYVFRTFIMPEQKTRQRGVRRKLNAMQAEFKDRNVLLVDDSIVRGTTSREIVSMAREAGAKKVYFASCSPEITHAHIYGIDLASPTELVAHNRSVESIAEHIGADNVIYQTLDDLKGACAEIAQENGQSEPHDFEVGVFCGNYVTPVSKGYFEHLEQIRGEGRKIKALDNAKEAVTHGFASEKDFQIAANGVKLDSRGNVIPAANPGESQVPSVGYNSTSHCEPEEPPKVKDRMDISIHNIADHDHAALPAAGLRDVKPEITSDGAISKRKSGRGSLKAGSKPVQTERQNAAGRKKTTPAEKRKTKGSAEILKDDDELPHNLGSTPALQSIENKNNHTPRSKTPAVKAEAPDQPQESLDNPTTTSFPPQAQKSKKLNTYGLTPGVSPFPDWNRPTVEECEQVNHLLSTVHGEIIPPATIPEPSLTVTGCGEVPSVLDALIRTLLSGATTGANSALAFSGLVQKFGLLDHGIGKGSVDWDAVRRAPLQDVFEAIKSGGLAAMKSKNIKAILDMVYEENQLRRSILVKGEEDVTSDLGKKSTGGKLYEIACADQNFLSLNHLHDLPTEDAMTALVKYPGIGPKTAACVLLFCLQRPCFAVDTHIFRICKWLGWVPPTKATEITAFSHLEVRIPDRLKYSLHQLLIRHGKACPRCRAITGQSSAGWDDGCVIDHLVKRTGKRKG</sequence>
<evidence type="ECO:0000256" key="8">
    <source>
        <dbReference type="SAM" id="MobiDB-lite"/>
    </source>
</evidence>
<dbReference type="AlphaFoldDB" id="A0A2I2FKE3"/>
<evidence type="ECO:0000256" key="2">
    <source>
        <dbReference type="ARBA" id="ARBA00010138"/>
    </source>
</evidence>
<evidence type="ECO:0000256" key="1">
    <source>
        <dbReference type="ARBA" id="ARBA00005209"/>
    </source>
</evidence>
<dbReference type="Gene3D" id="3.60.20.10">
    <property type="entry name" value="Glutamine Phosphoribosylpyrophosphate, subunit 1, domain 1"/>
    <property type="match status" value="1"/>
</dbReference>
<dbReference type="CDD" id="cd00056">
    <property type="entry name" value="ENDO3c"/>
    <property type="match status" value="1"/>
</dbReference>
<dbReference type="Gene3D" id="3.40.50.2020">
    <property type="match status" value="1"/>
</dbReference>
<keyword evidence="4 10" id="KW-0328">Glycosyltransferase</keyword>
<evidence type="ECO:0000256" key="7">
    <source>
        <dbReference type="ARBA" id="ARBA00022962"/>
    </source>
</evidence>
<evidence type="ECO:0000313" key="11">
    <source>
        <dbReference type="Proteomes" id="UP000234585"/>
    </source>
</evidence>
<reference evidence="10 11" key="1">
    <citation type="submission" date="2017-12" db="EMBL/GenBank/DDBJ databases">
        <authorList>
            <consortium name="DOE Joint Genome Institute"/>
            <person name="Haridas S."/>
            <person name="Kjaerbolling I."/>
            <person name="Vesth T.C."/>
            <person name="Frisvad J.C."/>
            <person name="Nybo J.L."/>
            <person name="Theobald S."/>
            <person name="Kuo A."/>
            <person name="Bowyer P."/>
            <person name="Matsuda Y."/>
            <person name="Mondo S."/>
            <person name="Lyhne E.K."/>
            <person name="Kogle M.E."/>
            <person name="Clum A."/>
            <person name="Lipzen A."/>
            <person name="Salamov A."/>
            <person name="Ngan C.Y."/>
            <person name="Daum C."/>
            <person name="Chiniquy J."/>
            <person name="Barry K."/>
            <person name="LaButti K."/>
            <person name="Simmons B.A."/>
            <person name="Magnuson J.K."/>
            <person name="Mortensen U.H."/>
            <person name="Larsen T.O."/>
            <person name="Grigoriev I.V."/>
            <person name="Baker S.E."/>
            <person name="Andersen M.R."/>
            <person name="Nordberg H.P."/>
            <person name="Cantor M.N."/>
            <person name="Hua S.X."/>
        </authorList>
    </citation>
    <scope>NUCLEOTIDE SEQUENCE [LARGE SCALE GENOMIC DNA]</scope>
    <source>
        <strain evidence="10 11">CBS 102.13</strain>
    </source>
</reference>
<dbReference type="GeneID" id="36521986"/>
<feature type="region of interest" description="Disordered" evidence="8">
    <location>
        <begin position="586"/>
        <end position="714"/>
    </location>
</feature>
<dbReference type="Pfam" id="PF13522">
    <property type="entry name" value="GATase_6"/>
    <property type="match status" value="1"/>
</dbReference>
<gene>
    <name evidence="10" type="ORF">BDW47DRAFT_115657</name>
</gene>
<dbReference type="InterPro" id="IPR029055">
    <property type="entry name" value="Ntn_hydrolases_N"/>
</dbReference>
<dbReference type="GO" id="GO:0000702">
    <property type="term" value="F:oxidized base lesion DNA N-glycosylase activity"/>
    <property type="evidence" value="ECO:0007669"/>
    <property type="project" value="UniProtKB-ARBA"/>
</dbReference>
<dbReference type="InterPro" id="IPR005854">
    <property type="entry name" value="PurF"/>
</dbReference>
<dbReference type="NCBIfam" id="TIGR01134">
    <property type="entry name" value="purF"/>
    <property type="match status" value="1"/>
</dbReference>
<accession>A0A2I2FKE3</accession>
<dbReference type="SUPFAM" id="SSF53271">
    <property type="entry name" value="PRTase-like"/>
    <property type="match status" value="1"/>
</dbReference>
<evidence type="ECO:0000256" key="3">
    <source>
        <dbReference type="ARBA" id="ARBA00011941"/>
    </source>
</evidence>
<dbReference type="Proteomes" id="UP000234585">
    <property type="component" value="Unassembled WGS sequence"/>
</dbReference>
<dbReference type="SUPFAM" id="SSF48150">
    <property type="entry name" value="DNA-glycosylase"/>
    <property type="match status" value="1"/>
</dbReference>
<comment type="similarity">
    <text evidence="2">In the C-terminal section; belongs to the purine/pyrimidine phosphoribosyltransferase family.</text>
</comment>
<dbReference type="Pfam" id="PF00730">
    <property type="entry name" value="HhH-GPD"/>
    <property type="match status" value="1"/>
</dbReference>
<dbReference type="Gene3D" id="1.10.1670.10">
    <property type="entry name" value="Helix-hairpin-Helix base-excision DNA repair enzymes (C-terminal)"/>
    <property type="match status" value="1"/>
</dbReference>
<dbReference type="GO" id="GO:0006285">
    <property type="term" value="P:base-excision repair, AP site formation"/>
    <property type="evidence" value="ECO:0007669"/>
    <property type="project" value="UniProtKB-ARBA"/>
</dbReference>
<evidence type="ECO:0000256" key="6">
    <source>
        <dbReference type="ARBA" id="ARBA00022755"/>
    </source>
</evidence>
<dbReference type="InterPro" id="IPR011257">
    <property type="entry name" value="DNA_glycosylase"/>
</dbReference>
<dbReference type="InterPro" id="IPR000836">
    <property type="entry name" value="PRTase_dom"/>
</dbReference>
<keyword evidence="7" id="KW-0315">Glutamine amidotransferase</keyword>
<dbReference type="InterPro" id="IPR017932">
    <property type="entry name" value="GATase_2_dom"/>
</dbReference>
<proteinExistence type="inferred from homology"/>
<dbReference type="STRING" id="41067.A0A2I2FKE3"/>
<dbReference type="Gene3D" id="1.10.340.30">
    <property type="entry name" value="Hypothetical protein, domain 2"/>
    <property type="match status" value="1"/>
</dbReference>
<dbReference type="RefSeq" id="XP_024675103.1">
    <property type="nucleotide sequence ID" value="XM_024814826.1"/>
</dbReference>
<dbReference type="EMBL" id="KZ559122">
    <property type="protein sequence ID" value="PLB41091.1"/>
    <property type="molecule type" value="Genomic_DNA"/>
</dbReference>
<dbReference type="GO" id="GO:0009113">
    <property type="term" value="P:purine nucleobase biosynthetic process"/>
    <property type="evidence" value="ECO:0007669"/>
    <property type="project" value="InterPro"/>
</dbReference>
<dbReference type="CDD" id="cd06223">
    <property type="entry name" value="PRTases_typeI"/>
    <property type="match status" value="1"/>
</dbReference>
<evidence type="ECO:0000256" key="5">
    <source>
        <dbReference type="ARBA" id="ARBA00022679"/>
    </source>
</evidence>
<organism evidence="10 11">
    <name type="scientific">Aspergillus candidus</name>
    <dbReference type="NCBI Taxonomy" id="41067"/>
    <lineage>
        <taxon>Eukaryota</taxon>
        <taxon>Fungi</taxon>
        <taxon>Dikarya</taxon>
        <taxon>Ascomycota</taxon>
        <taxon>Pezizomycotina</taxon>
        <taxon>Eurotiomycetes</taxon>
        <taxon>Eurotiomycetidae</taxon>
        <taxon>Eurotiales</taxon>
        <taxon>Aspergillaceae</taxon>
        <taxon>Aspergillus</taxon>
        <taxon>Aspergillus subgen. Circumdati</taxon>
    </lineage>
</organism>
<dbReference type="SMART" id="SM00478">
    <property type="entry name" value="ENDO3c"/>
    <property type="match status" value="1"/>
</dbReference>
<dbReference type="GO" id="GO:0006189">
    <property type="term" value="P:'de novo' IMP biosynthetic process"/>
    <property type="evidence" value="ECO:0007669"/>
    <property type="project" value="UniProtKB-UniPathway"/>
</dbReference>
<keyword evidence="6" id="KW-0658">Purine biosynthesis</keyword>
<dbReference type="InterPro" id="IPR023170">
    <property type="entry name" value="HhH_base_excis_C"/>
</dbReference>
<dbReference type="OrthoDB" id="191723at2759"/>
<dbReference type="InterPro" id="IPR035584">
    <property type="entry name" value="PurF_N"/>
</dbReference>
<name>A0A2I2FKE3_ASPCN</name>
<dbReference type="UniPathway" id="UPA00074">
    <property type="reaction ID" value="UER00124"/>
</dbReference>
<dbReference type="PROSITE" id="PS51278">
    <property type="entry name" value="GATASE_TYPE_2"/>
    <property type="match status" value="1"/>
</dbReference>
<dbReference type="HAMAP" id="MF_01931">
    <property type="entry name" value="PurF"/>
    <property type="match status" value="1"/>
</dbReference>
<dbReference type="PANTHER" id="PTHR11907">
    <property type="entry name" value="AMIDOPHOSPHORIBOSYLTRANSFERASE"/>
    <property type="match status" value="1"/>
</dbReference>
<dbReference type="InterPro" id="IPR029057">
    <property type="entry name" value="PRTase-like"/>
</dbReference>
<evidence type="ECO:0000259" key="9">
    <source>
        <dbReference type="PROSITE" id="PS51278"/>
    </source>
</evidence>
<dbReference type="CDD" id="cd00715">
    <property type="entry name" value="GPATase_N"/>
    <property type="match status" value="1"/>
</dbReference>
<feature type="compositionally biased region" description="Polar residues" evidence="8">
    <location>
        <begin position="543"/>
        <end position="557"/>
    </location>
</feature>
<keyword evidence="11" id="KW-1185">Reference proteome</keyword>
<dbReference type="SUPFAM" id="SSF56235">
    <property type="entry name" value="N-terminal nucleophile aminohydrolases (Ntn hydrolases)"/>
    <property type="match status" value="1"/>
</dbReference>
<evidence type="ECO:0000256" key="4">
    <source>
        <dbReference type="ARBA" id="ARBA00022676"/>
    </source>
</evidence>
<comment type="pathway">
    <text evidence="1">Purine metabolism; IMP biosynthesis via de novo pathway; N(1)-(5-phospho-D-ribosyl)glycinamide from 5-phospho-alpha-D-ribose 1-diphosphate: step 1/2.</text>
</comment>
<feature type="domain" description="Glutamine amidotransferase type-2" evidence="9">
    <location>
        <begin position="2"/>
        <end position="241"/>
    </location>
</feature>
<keyword evidence="5 10" id="KW-0808">Transferase</keyword>
<dbReference type="EC" id="2.4.2.14" evidence="3"/>
<evidence type="ECO:0000313" key="10">
    <source>
        <dbReference type="EMBL" id="PLB41091.1"/>
    </source>
</evidence>
<feature type="region of interest" description="Disordered" evidence="8">
    <location>
        <begin position="539"/>
        <end position="566"/>
    </location>
</feature>
<dbReference type="InterPro" id="IPR003265">
    <property type="entry name" value="HhH-GPD_domain"/>
</dbReference>
<dbReference type="GO" id="GO:0004044">
    <property type="term" value="F:amidophosphoribosyltransferase activity"/>
    <property type="evidence" value="ECO:0007669"/>
    <property type="project" value="UniProtKB-EC"/>
</dbReference>
<protein>
    <recommendedName>
        <fullName evidence="3">amidophosphoribosyltransferase</fullName>
        <ecNumber evidence="3">2.4.2.14</ecNumber>
    </recommendedName>
</protein>